<comment type="caution">
    <text evidence="10">The sequence shown here is derived from an EMBL/GenBank/DDBJ whole genome shotgun (WGS) entry which is preliminary data.</text>
</comment>
<dbReference type="InterPro" id="IPR030192">
    <property type="entry name" value="YbdG"/>
</dbReference>
<evidence type="ECO:0000256" key="3">
    <source>
        <dbReference type="ARBA" id="ARBA00022519"/>
    </source>
</evidence>
<evidence type="ECO:0000256" key="4">
    <source>
        <dbReference type="ARBA" id="ARBA00022692"/>
    </source>
</evidence>
<dbReference type="GO" id="GO:0071470">
    <property type="term" value="P:cellular response to osmotic stress"/>
    <property type="evidence" value="ECO:0007669"/>
    <property type="project" value="InterPro"/>
</dbReference>
<evidence type="ECO:0000313" key="10">
    <source>
        <dbReference type="EMBL" id="KKK75055.1"/>
    </source>
</evidence>
<feature type="transmembrane region" description="Helical" evidence="8">
    <location>
        <begin position="168"/>
        <end position="185"/>
    </location>
</feature>
<gene>
    <name evidence="10" type="ORF">LCGC14_2877580</name>
</gene>
<feature type="transmembrane region" description="Helical" evidence="8">
    <location>
        <begin position="20"/>
        <end position="42"/>
    </location>
</feature>
<evidence type="ECO:0000256" key="7">
    <source>
        <dbReference type="ARBA" id="ARBA00023136"/>
    </source>
</evidence>
<keyword evidence="5 8" id="KW-1133">Transmembrane helix</keyword>
<keyword evidence="7 8" id="KW-0472">Membrane</keyword>
<dbReference type="SUPFAM" id="SSF50182">
    <property type="entry name" value="Sm-like ribonucleoproteins"/>
    <property type="match status" value="1"/>
</dbReference>
<accession>A0A0F8YMT4</accession>
<dbReference type="Gene3D" id="2.30.30.60">
    <property type="match status" value="1"/>
</dbReference>
<dbReference type="InterPro" id="IPR006685">
    <property type="entry name" value="MscS_channel_2nd"/>
</dbReference>
<sequence>MKEKVLDIIVNAGVAEQFAPVIFSVGVASAIVLLSVIANLIAKKYLLGALAMIIERSHFKWDDMLLRRKVFSRLAHIAPAAVIYLLSPLAFSELPIINNLLRDFAVIYMIVIGVMVADSIMNAMHEMYRATELSKSFPIKGIVQALKIVLYLLGALFVLSAITSKTPLFFLSGLGALTAVMMLIFKDAILGFVAGIQLAANDMVREGDWIEMPQLGADGDVIDVSLTTVKVQNWDKTITSIPAYDLISKSFKNWRGMSESGGRRIKRSINVDLSTIKFCDEEMLSRFRRIQYISDYIESKKQDLSQWNKEKKVDESSLINVRRLTNVGTFRAYIVAYLRNHPEVHKDMTFLVRQLAPTAQGLPIEIYV</sequence>
<evidence type="ECO:0000256" key="2">
    <source>
        <dbReference type="ARBA" id="ARBA00022475"/>
    </source>
</evidence>
<dbReference type="InterPro" id="IPR023408">
    <property type="entry name" value="MscS_beta-dom_sf"/>
</dbReference>
<comment type="subcellular location">
    <subcellularLocation>
        <location evidence="1">Cell inner membrane</location>
        <topology evidence="1">Multi-pass membrane protein</topology>
    </subcellularLocation>
</comment>
<keyword evidence="4 8" id="KW-0812">Transmembrane</keyword>
<feature type="transmembrane region" description="Helical" evidence="8">
    <location>
        <begin position="74"/>
        <end position="92"/>
    </location>
</feature>
<reference evidence="10" key="1">
    <citation type="journal article" date="2015" name="Nature">
        <title>Complex archaea that bridge the gap between prokaryotes and eukaryotes.</title>
        <authorList>
            <person name="Spang A."/>
            <person name="Saw J.H."/>
            <person name="Jorgensen S.L."/>
            <person name="Zaremba-Niedzwiedzka K."/>
            <person name="Martijn J."/>
            <person name="Lind A.E."/>
            <person name="van Eijk R."/>
            <person name="Schleper C."/>
            <person name="Guy L."/>
            <person name="Ettema T.J."/>
        </authorList>
    </citation>
    <scope>NUCLEOTIDE SEQUENCE</scope>
</reference>
<evidence type="ECO:0000256" key="5">
    <source>
        <dbReference type="ARBA" id="ARBA00022989"/>
    </source>
</evidence>
<evidence type="ECO:0000256" key="6">
    <source>
        <dbReference type="ARBA" id="ARBA00023016"/>
    </source>
</evidence>
<organism evidence="10">
    <name type="scientific">marine sediment metagenome</name>
    <dbReference type="NCBI Taxonomy" id="412755"/>
    <lineage>
        <taxon>unclassified sequences</taxon>
        <taxon>metagenomes</taxon>
        <taxon>ecological metagenomes</taxon>
    </lineage>
</organism>
<protein>
    <recommendedName>
        <fullName evidence="9">Mechanosensitive ion channel MscS domain-containing protein</fullName>
    </recommendedName>
</protein>
<name>A0A0F8YMT4_9ZZZZ</name>
<keyword evidence="2" id="KW-1003">Cell membrane</keyword>
<dbReference type="InterPro" id="IPR010920">
    <property type="entry name" value="LSM_dom_sf"/>
</dbReference>
<keyword evidence="6" id="KW-0346">Stress response</keyword>
<evidence type="ECO:0000256" key="8">
    <source>
        <dbReference type="SAM" id="Phobius"/>
    </source>
</evidence>
<dbReference type="PANTHER" id="PTHR30414">
    <property type="entry name" value="MINICONDUCTANCE MECHANOSENSITIVE CHANNEL YBDG"/>
    <property type="match status" value="1"/>
</dbReference>
<dbReference type="GO" id="GO:0005886">
    <property type="term" value="C:plasma membrane"/>
    <property type="evidence" value="ECO:0007669"/>
    <property type="project" value="UniProtKB-SubCell"/>
</dbReference>
<dbReference type="PANTHER" id="PTHR30414:SF0">
    <property type="entry name" value="MINICONDUCTANCE MECHANOSENSITIVE CHANNEL YBDG"/>
    <property type="match status" value="1"/>
</dbReference>
<evidence type="ECO:0000256" key="1">
    <source>
        <dbReference type="ARBA" id="ARBA00004429"/>
    </source>
</evidence>
<proteinExistence type="predicted"/>
<feature type="transmembrane region" description="Helical" evidence="8">
    <location>
        <begin position="145"/>
        <end position="162"/>
    </location>
</feature>
<dbReference type="EMBL" id="LAZR01056034">
    <property type="protein sequence ID" value="KKK75055.1"/>
    <property type="molecule type" value="Genomic_DNA"/>
</dbReference>
<feature type="domain" description="Mechanosensitive ion channel MscS" evidence="9">
    <location>
        <begin position="188"/>
        <end position="255"/>
    </location>
</feature>
<feature type="non-terminal residue" evidence="10">
    <location>
        <position position="368"/>
    </location>
</feature>
<dbReference type="FunFam" id="2.30.30.60:FF:000002">
    <property type="entry name" value="Mechanosensitive ion channel family protein"/>
    <property type="match status" value="1"/>
</dbReference>
<dbReference type="AlphaFoldDB" id="A0A0F8YMT4"/>
<dbReference type="GO" id="GO:0008381">
    <property type="term" value="F:mechanosensitive monoatomic ion channel activity"/>
    <property type="evidence" value="ECO:0007669"/>
    <property type="project" value="InterPro"/>
</dbReference>
<feature type="transmembrane region" description="Helical" evidence="8">
    <location>
        <begin position="104"/>
        <end position="124"/>
    </location>
</feature>
<dbReference type="Pfam" id="PF00924">
    <property type="entry name" value="MS_channel_2nd"/>
    <property type="match status" value="1"/>
</dbReference>
<keyword evidence="3" id="KW-0997">Cell inner membrane</keyword>
<evidence type="ECO:0000259" key="9">
    <source>
        <dbReference type="Pfam" id="PF00924"/>
    </source>
</evidence>